<evidence type="ECO:0008006" key="4">
    <source>
        <dbReference type="Google" id="ProtNLM"/>
    </source>
</evidence>
<comment type="caution">
    <text evidence="2">The sequence shown here is derived from an EMBL/GenBank/DDBJ whole genome shotgun (WGS) entry which is preliminary data.</text>
</comment>
<sequence>MSEAVTIRDLMTDPELFGGQFGGESFTAWRSLLAGFYGLPLSDGELTHWQDLTARESASESAHNELWLVVGRRGGKTQNAALLAVYEAFFRDHRDKLSPGEVATVMLLAADRKQARSVFRYISGLIDSSPMLRALVVRQDKESIELSNRTAIEVHTASFRATRGYSVSCCIADEVAFWRSDDSANPDFEILNAIRPAMATLDGKLVALSSPYSRRGALWDAYRRYYGTDSSILVAQAPSRTMNPALPARVVDEAYARDPEAAAAEYGAQFRSDIEAFIQREVVEAATRPQPLELPYQSGIQYQAFVDPAGGGADEFTLAIGHIEDQILVVDVVRGRTGKPSAIVEEYAALLASYGIDKATSDRYGGTWPADEFARHRITVEQSAKPKSDLYKDTLPVLNSGRAEIPPDDKLITQLASLERRTARGGRESIDHPPGGHDDRANAVAGLIANTAIGRRYVPIEDWI</sequence>
<proteinExistence type="predicted"/>
<dbReference type="Gene3D" id="3.30.420.240">
    <property type="match status" value="1"/>
</dbReference>
<accession>A0ABR4WGT5</accession>
<evidence type="ECO:0000313" key="2">
    <source>
        <dbReference type="EMBL" id="KGD62821.1"/>
    </source>
</evidence>
<dbReference type="Gene3D" id="3.40.50.300">
    <property type="entry name" value="P-loop containing nucleotide triphosphate hydrolases"/>
    <property type="match status" value="1"/>
</dbReference>
<keyword evidence="3" id="KW-1185">Reference proteome</keyword>
<dbReference type="RefSeq" id="WP_052042404.1">
    <property type="nucleotide sequence ID" value="NZ_ARXU01000001.1"/>
</dbReference>
<reference evidence="2 3" key="1">
    <citation type="submission" date="2012-09" db="EMBL/GenBank/DDBJ databases">
        <title>Genome Sequence of alkane-degrading Bacterium Alcanivorax jadensis T9.</title>
        <authorList>
            <person name="Lai Q."/>
            <person name="Shao Z."/>
        </authorList>
    </citation>
    <scope>NUCLEOTIDE SEQUENCE [LARGE SCALE GENOMIC DNA]</scope>
    <source>
        <strain evidence="2 3">T9</strain>
    </source>
</reference>
<protein>
    <recommendedName>
        <fullName evidence="4">Terminase</fullName>
    </recommendedName>
</protein>
<name>A0ABR4WGT5_9GAMM</name>
<evidence type="ECO:0000256" key="1">
    <source>
        <dbReference type="SAM" id="MobiDB-lite"/>
    </source>
</evidence>
<organism evidence="2 3">
    <name type="scientific">Alcanivorax jadensis T9</name>
    <dbReference type="NCBI Taxonomy" id="1177181"/>
    <lineage>
        <taxon>Bacteria</taxon>
        <taxon>Pseudomonadati</taxon>
        <taxon>Pseudomonadota</taxon>
        <taxon>Gammaproteobacteria</taxon>
        <taxon>Oceanospirillales</taxon>
        <taxon>Alcanivoracaceae</taxon>
        <taxon>Alcanivorax</taxon>
    </lineage>
</organism>
<dbReference type="InterPro" id="IPR027417">
    <property type="entry name" value="P-loop_NTPase"/>
</dbReference>
<evidence type="ECO:0000313" key="3">
    <source>
        <dbReference type="Proteomes" id="UP000029443"/>
    </source>
</evidence>
<dbReference type="EMBL" id="ARXU01000001">
    <property type="protein sequence ID" value="KGD62821.1"/>
    <property type="molecule type" value="Genomic_DNA"/>
</dbReference>
<feature type="region of interest" description="Disordered" evidence="1">
    <location>
        <begin position="422"/>
        <end position="441"/>
    </location>
</feature>
<gene>
    <name evidence="2" type="ORF">T9A_00141</name>
</gene>
<dbReference type="Proteomes" id="UP000029443">
    <property type="component" value="Unassembled WGS sequence"/>
</dbReference>